<accession>A0AAW1T2Q9</accession>
<dbReference type="EMBL" id="JALJOV010000537">
    <property type="protein sequence ID" value="KAK9862937.1"/>
    <property type="molecule type" value="Genomic_DNA"/>
</dbReference>
<name>A0AAW1T2Q9_9CHLO</name>
<evidence type="ECO:0000313" key="1">
    <source>
        <dbReference type="EMBL" id="KAK9862937.1"/>
    </source>
</evidence>
<organism evidence="1 2">
    <name type="scientific">Apatococcus fuscideae</name>
    <dbReference type="NCBI Taxonomy" id="2026836"/>
    <lineage>
        <taxon>Eukaryota</taxon>
        <taxon>Viridiplantae</taxon>
        <taxon>Chlorophyta</taxon>
        <taxon>core chlorophytes</taxon>
        <taxon>Trebouxiophyceae</taxon>
        <taxon>Chlorellales</taxon>
        <taxon>Chlorellaceae</taxon>
        <taxon>Apatococcus</taxon>
    </lineage>
</organism>
<gene>
    <name evidence="1" type="ORF">WJX84_009093</name>
</gene>
<keyword evidence="2" id="KW-1185">Reference proteome</keyword>
<proteinExistence type="predicted"/>
<sequence length="89" mass="10203">MERTVWFYRVRSLVKCASRMREETMCKRLKPKGNRLCSLQDLYSAKRIINASATSFAPIHRPNPCAPLDGRLHSQAHNIDSLSNSDWLG</sequence>
<protein>
    <submittedName>
        <fullName evidence="1">Uncharacterized protein</fullName>
    </submittedName>
</protein>
<dbReference type="Proteomes" id="UP001485043">
    <property type="component" value="Unassembled WGS sequence"/>
</dbReference>
<dbReference type="AlphaFoldDB" id="A0AAW1T2Q9"/>
<evidence type="ECO:0000313" key="2">
    <source>
        <dbReference type="Proteomes" id="UP001485043"/>
    </source>
</evidence>
<reference evidence="1 2" key="1">
    <citation type="journal article" date="2024" name="Nat. Commun.">
        <title>Phylogenomics reveals the evolutionary origins of lichenization in chlorophyte algae.</title>
        <authorList>
            <person name="Puginier C."/>
            <person name="Libourel C."/>
            <person name="Otte J."/>
            <person name="Skaloud P."/>
            <person name="Haon M."/>
            <person name="Grisel S."/>
            <person name="Petersen M."/>
            <person name="Berrin J.G."/>
            <person name="Delaux P.M."/>
            <person name="Dal Grande F."/>
            <person name="Keller J."/>
        </authorList>
    </citation>
    <scope>NUCLEOTIDE SEQUENCE [LARGE SCALE GENOMIC DNA]</scope>
    <source>
        <strain evidence="1 2">SAG 2523</strain>
    </source>
</reference>
<comment type="caution">
    <text evidence="1">The sequence shown here is derived from an EMBL/GenBank/DDBJ whole genome shotgun (WGS) entry which is preliminary data.</text>
</comment>